<dbReference type="InterPro" id="IPR029061">
    <property type="entry name" value="THDP-binding"/>
</dbReference>
<dbReference type="AlphaFoldDB" id="A0A5Q4ZLG0"/>
<dbReference type="EC" id="4.1.1.1" evidence="11"/>
<evidence type="ECO:0000313" key="11">
    <source>
        <dbReference type="EMBL" id="VVD33261.1"/>
    </source>
</evidence>
<evidence type="ECO:0000256" key="8">
    <source>
        <dbReference type="PIRSR" id="PIRSR036565-2"/>
    </source>
</evidence>
<dbReference type="Gene3D" id="3.40.50.1220">
    <property type="entry name" value="TPP-binding domain"/>
    <property type="match status" value="1"/>
</dbReference>
<dbReference type="PIRSF" id="PIRSF036565">
    <property type="entry name" value="Pyruvt_ip_decrb"/>
    <property type="match status" value="1"/>
</dbReference>
<keyword evidence="7 11" id="KW-0456">Lyase</keyword>
<sequence length="486" mass="52251">MAALSTTYGVGELSAINGIAGSFAEFLPVFHLVGMPASNVQKARRLVHHTLGNGEFDIFYDMAAPVVCARAIVTPENCIAETERLIAAALQERRPVYLGFPSDYANMPVVDTVVPAADHRASPATDPALLNAAVTAIVDALGSSRTACIVPGILVSRAGLADKALAVVNASNLPFTTMFMDKCVLDESHPNYIGMYDGKLMNERVCAFVEGCDCVMGIGAMLTDFNSGSFTARIDRSKSINIMPRAVRVGNASYDNVRMEDVLTELARRIPRKEVPAPAVQGLEAPVGNLDGPVTAGYLYPRWQQMLKPNDIVIAETGTTSMGLGFAHMPKGATFQNQTLWGAIGWATPAAFGAAIAAPHRRTILITGEGSHQLTAQEVSQFHRFGLKPIIFVLNNDGYLVEKLLCKNPESYYNDLAQWNYSKLPEAMGCDGWFTARVTTCAELDQAIATAESCGTGAYIEVIAGRYEASPLSMKLHQSVDTLYSA</sequence>
<organism evidence="11 12">
    <name type="scientific">Paraburkholderia dioscoreae</name>
    <dbReference type="NCBI Taxonomy" id="2604047"/>
    <lineage>
        <taxon>Bacteria</taxon>
        <taxon>Pseudomonadati</taxon>
        <taxon>Pseudomonadota</taxon>
        <taxon>Betaproteobacteria</taxon>
        <taxon>Burkholderiales</taxon>
        <taxon>Burkholderiaceae</taxon>
        <taxon>Paraburkholderia</taxon>
    </lineage>
</organism>
<protein>
    <submittedName>
        <fullName evidence="11">Pyruvate decarboxylase</fullName>
        <ecNumber evidence="11">4.1.1.-</ecNumber>
        <ecNumber evidence="11">4.1.1.1</ecNumber>
    </submittedName>
</protein>
<keyword evidence="6" id="KW-0786">Thiamine pyrophosphate</keyword>
<dbReference type="SUPFAM" id="SSF52518">
    <property type="entry name" value="Thiamin diphosphate-binding fold (THDP-binding)"/>
    <property type="match status" value="2"/>
</dbReference>
<dbReference type="PANTHER" id="PTHR43452:SF30">
    <property type="entry name" value="PYRUVATE DECARBOXYLASE ISOZYME 1-RELATED"/>
    <property type="match status" value="1"/>
</dbReference>
<comment type="cofactor">
    <cofactor evidence="8">
        <name>Mg(2+)</name>
        <dbReference type="ChEBI" id="CHEBI:18420"/>
    </cofactor>
    <text evidence="8">Binds 1 Mg(2+) per subunit.</text>
</comment>
<comment type="similarity">
    <text evidence="2">Belongs to the TPP enzyme family.</text>
</comment>
<dbReference type="InterPro" id="IPR047214">
    <property type="entry name" value="TPP_PDC_IPDC"/>
</dbReference>
<evidence type="ECO:0000259" key="10">
    <source>
        <dbReference type="Pfam" id="PF02775"/>
    </source>
</evidence>
<accession>A0A5Q4ZLG0</accession>
<keyword evidence="12" id="KW-1185">Reference proteome</keyword>
<dbReference type="SUPFAM" id="SSF52467">
    <property type="entry name" value="DHS-like NAD/FAD-binding domain"/>
    <property type="match status" value="1"/>
</dbReference>
<keyword evidence="5 8" id="KW-0460">Magnesium</keyword>
<dbReference type="FunFam" id="3.40.50.970:FF:000024">
    <property type="entry name" value="Pyruvate decarboxylase isozyme"/>
    <property type="match status" value="1"/>
</dbReference>
<dbReference type="Pfam" id="PF02775">
    <property type="entry name" value="TPP_enzyme_C"/>
    <property type="match status" value="1"/>
</dbReference>
<dbReference type="GO" id="GO:0005829">
    <property type="term" value="C:cytosol"/>
    <property type="evidence" value="ECO:0007669"/>
    <property type="project" value="TreeGrafter"/>
</dbReference>
<dbReference type="EMBL" id="LR699554">
    <property type="protein sequence ID" value="VVD33261.1"/>
    <property type="molecule type" value="Genomic_DNA"/>
</dbReference>
<evidence type="ECO:0000259" key="9">
    <source>
        <dbReference type="Pfam" id="PF00205"/>
    </source>
</evidence>
<feature type="binding site" evidence="8">
    <location>
        <position position="396"/>
    </location>
    <ligand>
        <name>Mg(2+)</name>
        <dbReference type="ChEBI" id="CHEBI:18420"/>
    </ligand>
</feature>
<feature type="domain" description="Thiamine pyrophosphate enzyme central" evidence="9">
    <location>
        <begin position="135"/>
        <end position="253"/>
    </location>
</feature>
<evidence type="ECO:0000256" key="2">
    <source>
        <dbReference type="ARBA" id="ARBA00007812"/>
    </source>
</evidence>
<reference evidence="11 12" key="1">
    <citation type="submission" date="2019-08" db="EMBL/GenBank/DDBJ databases">
        <authorList>
            <person name="Herpell B J."/>
        </authorList>
    </citation>
    <scope>NUCLEOTIDE SEQUENCE [LARGE SCALE GENOMIC DNA]</scope>
    <source>
        <strain evidence="12">Msb3</strain>
    </source>
</reference>
<proteinExistence type="inferred from homology"/>
<dbReference type="GO" id="GO:0004737">
    <property type="term" value="F:pyruvate decarboxylase activity"/>
    <property type="evidence" value="ECO:0007669"/>
    <property type="project" value="UniProtKB-EC"/>
</dbReference>
<dbReference type="Proteomes" id="UP000325811">
    <property type="component" value="Chromosome II"/>
</dbReference>
<dbReference type="InterPro" id="IPR012000">
    <property type="entry name" value="Thiamin_PyroP_enz_cen_dom"/>
</dbReference>
<keyword evidence="11" id="KW-0670">Pyruvate</keyword>
<evidence type="ECO:0000256" key="3">
    <source>
        <dbReference type="ARBA" id="ARBA00022723"/>
    </source>
</evidence>
<dbReference type="KEGG" id="pdio:PDMSB3_1977.1"/>
<evidence type="ECO:0000256" key="6">
    <source>
        <dbReference type="ARBA" id="ARBA00023052"/>
    </source>
</evidence>
<dbReference type="EC" id="4.1.1.-" evidence="11"/>
<evidence type="ECO:0000256" key="4">
    <source>
        <dbReference type="ARBA" id="ARBA00022793"/>
    </source>
</evidence>
<name>A0A5Q4ZLG0_9BURK</name>
<dbReference type="PANTHER" id="PTHR43452">
    <property type="entry name" value="PYRUVATE DECARBOXYLASE"/>
    <property type="match status" value="1"/>
</dbReference>
<dbReference type="Gene3D" id="3.40.50.970">
    <property type="match status" value="2"/>
</dbReference>
<dbReference type="GO" id="GO:0000287">
    <property type="term" value="F:magnesium ion binding"/>
    <property type="evidence" value="ECO:0007669"/>
    <property type="project" value="InterPro"/>
</dbReference>
<dbReference type="GO" id="GO:0030976">
    <property type="term" value="F:thiamine pyrophosphate binding"/>
    <property type="evidence" value="ECO:0007669"/>
    <property type="project" value="InterPro"/>
</dbReference>
<dbReference type="GO" id="GO:0000949">
    <property type="term" value="P:aromatic amino acid family catabolic process to alcohol via Ehrlich pathway"/>
    <property type="evidence" value="ECO:0007669"/>
    <property type="project" value="TreeGrafter"/>
</dbReference>
<keyword evidence="3 8" id="KW-0479">Metal-binding</keyword>
<dbReference type="Pfam" id="PF00205">
    <property type="entry name" value="TPP_enzyme_M"/>
    <property type="match status" value="1"/>
</dbReference>
<gene>
    <name evidence="11" type="ORF">PDMSB3_1977</name>
</gene>
<dbReference type="InterPro" id="IPR029035">
    <property type="entry name" value="DHS-like_NAD/FAD-binding_dom"/>
</dbReference>
<evidence type="ECO:0000256" key="1">
    <source>
        <dbReference type="ARBA" id="ARBA00001964"/>
    </source>
</evidence>
<keyword evidence="4" id="KW-0210">Decarboxylase</keyword>
<dbReference type="CDD" id="cd02005">
    <property type="entry name" value="TPP_PDC_IPDC"/>
    <property type="match status" value="1"/>
</dbReference>
<evidence type="ECO:0000256" key="5">
    <source>
        <dbReference type="ARBA" id="ARBA00022842"/>
    </source>
</evidence>
<evidence type="ECO:0000256" key="7">
    <source>
        <dbReference type="ARBA" id="ARBA00023239"/>
    </source>
</evidence>
<feature type="binding site" evidence="8">
    <location>
        <position position="398"/>
    </location>
    <ligand>
        <name>Mg(2+)</name>
        <dbReference type="ChEBI" id="CHEBI:18420"/>
    </ligand>
</feature>
<dbReference type="InterPro" id="IPR012110">
    <property type="entry name" value="PDC/IPDC-like"/>
</dbReference>
<dbReference type="InterPro" id="IPR011766">
    <property type="entry name" value="TPP_enzyme_TPP-bd"/>
</dbReference>
<feature type="domain" description="Thiamine pyrophosphate enzyme TPP-binding" evidence="10">
    <location>
        <begin position="318"/>
        <end position="462"/>
    </location>
</feature>
<comment type="cofactor">
    <cofactor evidence="1">
        <name>thiamine diphosphate</name>
        <dbReference type="ChEBI" id="CHEBI:58937"/>
    </cofactor>
</comment>
<evidence type="ECO:0000313" key="12">
    <source>
        <dbReference type="Proteomes" id="UP000325811"/>
    </source>
</evidence>